<keyword evidence="1 3" id="KW-0807">Transducer</keyword>
<dbReference type="PANTHER" id="PTHR32089:SF112">
    <property type="entry name" value="LYSOZYME-LIKE PROTEIN-RELATED"/>
    <property type="match status" value="1"/>
</dbReference>
<dbReference type="PROSITE" id="PS50885">
    <property type="entry name" value="HAMP"/>
    <property type="match status" value="1"/>
</dbReference>
<dbReference type="InterPro" id="IPR029151">
    <property type="entry name" value="Sensor-like_sf"/>
</dbReference>
<dbReference type="InterPro" id="IPR004089">
    <property type="entry name" value="MCPsignal_dom"/>
</dbReference>
<dbReference type="Gene3D" id="3.30.450.20">
    <property type="entry name" value="PAS domain"/>
    <property type="match status" value="1"/>
</dbReference>
<feature type="region of interest" description="Disordered" evidence="4">
    <location>
        <begin position="669"/>
        <end position="690"/>
    </location>
</feature>
<organism evidence="8 9">
    <name type="scientific">Natranaerobius trueperi</name>
    <dbReference type="NCBI Taxonomy" id="759412"/>
    <lineage>
        <taxon>Bacteria</taxon>
        <taxon>Bacillati</taxon>
        <taxon>Bacillota</taxon>
        <taxon>Clostridia</taxon>
        <taxon>Natranaerobiales</taxon>
        <taxon>Natranaerobiaceae</taxon>
        <taxon>Natranaerobius</taxon>
    </lineage>
</organism>
<keyword evidence="5" id="KW-1133">Transmembrane helix</keyword>
<accession>A0A226BXT0</accession>
<dbReference type="EMBL" id="NIQC01000011">
    <property type="protein sequence ID" value="OWZ83823.1"/>
    <property type="molecule type" value="Genomic_DNA"/>
</dbReference>
<keyword evidence="5" id="KW-0472">Membrane</keyword>
<comment type="similarity">
    <text evidence="2">Belongs to the methyl-accepting chemotaxis (MCP) protein family.</text>
</comment>
<evidence type="ECO:0000256" key="4">
    <source>
        <dbReference type="SAM" id="MobiDB-lite"/>
    </source>
</evidence>
<dbReference type="Pfam" id="PF00672">
    <property type="entry name" value="HAMP"/>
    <property type="match status" value="1"/>
</dbReference>
<dbReference type="SUPFAM" id="SSF103190">
    <property type="entry name" value="Sensory domain-like"/>
    <property type="match status" value="1"/>
</dbReference>
<keyword evidence="9" id="KW-1185">Reference proteome</keyword>
<evidence type="ECO:0000259" key="6">
    <source>
        <dbReference type="PROSITE" id="PS50111"/>
    </source>
</evidence>
<dbReference type="Gene3D" id="1.10.287.950">
    <property type="entry name" value="Methyl-accepting chemotaxis protein"/>
    <property type="match status" value="1"/>
</dbReference>
<dbReference type="SUPFAM" id="SSF58104">
    <property type="entry name" value="Methyl-accepting chemotaxis protein (MCP) signaling domain"/>
    <property type="match status" value="1"/>
</dbReference>
<evidence type="ECO:0000256" key="5">
    <source>
        <dbReference type="SAM" id="Phobius"/>
    </source>
</evidence>
<feature type="transmembrane region" description="Helical" evidence="5">
    <location>
        <begin position="325"/>
        <end position="347"/>
    </location>
</feature>
<dbReference type="SMART" id="SM00283">
    <property type="entry name" value="MA"/>
    <property type="match status" value="1"/>
</dbReference>
<dbReference type="PROSITE" id="PS50111">
    <property type="entry name" value="CHEMOTAXIS_TRANSDUC_2"/>
    <property type="match status" value="1"/>
</dbReference>
<proteinExistence type="inferred from homology"/>
<feature type="region of interest" description="Disordered" evidence="4">
    <location>
        <begin position="404"/>
        <end position="429"/>
    </location>
</feature>
<evidence type="ECO:0000313" key="8">
    <source>
        <dbReference type="EMBL" id="OWZ83823.1"/>
    </source>
</evidence>
<evidence type="ECO:0008006" key="10">
    <source>
        <dbReference type="Google" id="ProtNLM"/>
    </source>
</evidence>
<dbReference type="InterPro" id="IPR029150">
    <property type="entry name" value="dCache_3"/>
</dbReference>
<dbReference type="GO" id="GO:0007165">
    <property type="term" value="P:signal transduction"/>
    <property type="evidence" value="ECO:0007669"/>
    <property type="project" value="UniProtKB-KW"/>
</dbReference>
<sequence>MIYYIGPHNVVVFFNKKQCVVFNTNNKGGGLILSFNKLSVFSIKNKITICFIIVTILATASLATMLILRNNRFIEEEAITEIENDLETFELLLEQEANILRTGYEVISNNDEIISNFSNKDREEINDRLSNIYNDLKSELGTTTLELHNSDLETFYRAHNPSQYGDSQGDRLLLQEVKQTESVEQAFDEGETGFALRVAGPIYDENDNFIGILEIGRTIDSDLLDNIQTNIGSDLTLFQGDTRIATTITDESGERLEGTSIDNTNVIDQIVEEQETFSGRIENVDDVTDNYGAYAPMTGANGESIGMFYAGTSTEPYDNQIREEMIGAITTALIIVIIVAIVSYIIARRIAKPIIEVVKVSRQVADGNLNVSLTESSSRDEIATLKSSFKKMTDNLQEMISQVQESSQQLAASSEELSANTDETTKSIEQVSETAQDLAEGATNQKNHTEKTLETTRNFSAKLQEMAASFEEISATAQETGDKAYKGNDNMNQAMYEMKEINQATEHVANNIEQLKDHSSEISQIVDLINEISEQTNLLALNANIEAARAGEHGKGFAVVADEIRKLAEESKEATEKVTGIITEIQSKTDDVVESMYENKEKVESGTQVVTGGADNFKSIAESINEISNRIEETTFTAESLSSSSEQIVNALKEIEEITERVNSLSDNLAASSEEQASAADEVSSTSDSLAELGDQLQSITNKFNT</sequence>
<feature type="compositionally biased region" description="Low complexity" evidence="4">
    <location>
        <begin position="670"/>
        <end position="685"/>
    </location>
</feature>
<evidence type="ECO:0000259" key="7">
    <source>
        <dbReference type="PROSITE" id="PS50885"/>
    </source>
</evidence>
<dbReference type="InterPro" id="IPR003660">
    <property type="entry name" value="HAMP_dom"/>
</dbReference>
<dbReference type="Pfam" id="PF14827">
    <property type="entry name" value="dCache_3"/>
    <property type="match status" value="1"/>
</dbReference>
<dbReference type="SMART" id="SM00304">
    <property type="entry name" value="HAMP"/>
    <property type="match status" value="3"/>
</dbReference>
<gene>
    <name evidence="8" type="ORF">CDO51_06175</name>
</gene>
<comment type="caution">
    <text evidence="8">The sequence shown here is derived from an EMBL/GenBank/DDBJ whole genome shotgun (WGS) entry which is preliminary data.</text>
</comment>
<evidence type="ECO:0000256" key="1">
    <source>
        <dbReference type="ARBA" id="ARBA00023224"/>
    </source>
</evidence>
<dbReference type="PANTHER" id="PTHR32089">
    <property type="entry name" value="METHYL-ACCEPTING CHEMOTAXIS PROTEIN MCPB"/>
    <property type="match status" value="1"/>
</dbReference>
<evidence type="ECO:0000256" key="2">
    <source>
        <dbReference type="ARBA" id="ARBA00029447"/>
    </source>
</evidence>
<dbReference type="Proteomes" id="UP000214588">
    <property type="component" value="Unassembled WGS sequence"/>
</dbReference>
<dbReference type="CDD" id="cd06225">
    <property type="entry name" value="HAMP"/>
    <property type="match status" value="1"/>
</dbReference>
<dbReference type="GO" id="GO:0016020">
    <property type="term" value="C:membrane"/>
    <property type="evidence" value="ECO:0007669"/>
    <property type="project" value="InterPro"/>
</dbReference>
<feature type="domain" description="HAMP" evidence="7">
    <location>
        <begin position="348"/>
        <end position="401"/>
    </location>
</feature>
<dbReference type="Pfam" id="PF00015">
    <property type="entry name" value="MCPsignal"/>
    <property type="match status" value="1"/>
</dbReference>
<evidence type="ECO:0000256" key="3">
    <source>
        <dbReference type="PROSITE-ProRule" id="PRU00284"/>
    </source>
</evidence>
<feature type="compositionally biased region" description="Low complexity" evidence="4">
    <location>
        <begin position="404"/>
        <end position="419"/>
    </location>
</feature>
<feature type="domain" description="Methyl-accepting transducer" evidence="6">
    <location>
        <begin position="420"/>
        <end position="656"/>
    </location>
</feature>
<reference evidence="8 9" key="1">
    <citation type="submission" date="2017-06" db="EMBL/GenBank/DDBJ databases">
        <title>Draft Genome Sequence of Natranaerobius trueperi halophilic, alkalithermophilic bacteria from soda lakes.</title>
        <authorList>
            <person name="Zhao B."/>
        </authorList>
    </citation>
    <scope>NUCLEOTIDE SEQUENCE [LARGE SCALE GENOMIC DNA]</scope>
    <source>
        <strain evidence="8 9">DSM 18760</strain>
    </source>
</reference>
<name>A0A226BXT0_9FIRM</name>
<keyword evidence="5" id="KW-0812">Transmembrane</keyword>
<feature type="transmembrane region" description="Helical" evidence="5">
    <location>
        <begin position="47"/>
        <end position="68"/>
    </location>
</feature>
<dbReference type="CDD" id="cd11386">
    <property type="entry name" value="MCP_signal"/>
    <property type="match status" value="1"/>
</dbReference>
<protein>
    <recommendedName>
        <fullName evidence="10">Methyl-accepting chemotaxis protein</fullName>
    </recommendedName>
</protein>
<evidence type="ECO:0000313" key="9">
    <source>
        <dbReference type="Proteomes" id="UP000214588"/>
    </source>
</evidence>
<dbReference type="Gene3D" id="6.10.340.10">
    <property type="match status" value="1"/>
</dbReference>
<dbReference type="AlphaFoldDB" id="A0A226BXT0"/>